<dbReference type="InterPro" id="IPR020598">
    <property type="entry name" value="rRNA_Ade_methylase_Trfase_N"/>
</dbReference>
<dbReference type="NCBIfam" id="TIGR00755">
    <property type="entry name" value="ksgA"/>
    <property type="match status" value="1"/>
</dbReference>
<dbReference type="HAMAP" id="MF_00607">
    <property type="entry name" value="16SrRNA_methyltr_A"/>
    <property type="match status" value="1"/>
</dbReference>
<proteinExistence type="inferred from homology"/>
<gene>
    <name evidence="8" type="ORF">MNBD_GAMMA11-369</name>
</gene>
<organism evidence="8">
    <name type="scientific">hydrothermal vent metagenome</name>
    <dbReference type="NCBI Taxonomy" id="652676"/>
    <lineage>
        <taxon>unclassified sequences</taxon>
        <taxon>metagenomes</taxon>
        <taxon>ecological metagenomes</taxon>
    </lineage>
</organism>
<dbReference type="EC" id="2.1.1.182" evidence="8"/>
<keyword evidence="4 8" id="KW-0808">Transferase</keyword>
<dbReference type="SMART" id="SM00650">
    <property type="entry name" value="rADc"/>
    <property type="match status" value="1"/>
</dbReference>
<dbReference type="SUPFAM" id="SSF53335">
    <property type="entry name" value="S-adenosyl-L-methionine-dependent methyltransferases"/>
    <property type="match status" value="1"/>
</dbReference>
<dbReference type="PROSITE" id="PS01131">
    <property type="entry name" value="RRNA_A_DIMETH"/>
    <property type="match status" value="1"/>
</dbReference>
<dbReference type="InterPro" id="IPR023165">
    <property type="entry name" value="rRNA_Ade_diMease-like_C"/>
</dbReference>
<dbReference type="PANTHER" id="PTHR11727:SF7">
    <property type="entry name" value="DIMETHYLADENOSINE TRANSFERASE-RELATED"/>
    <property type="match status" value="1"/>
</dbReference>
<evidence type="ECO:0000259" key="7">
    <source>
        <dbReference type="SMART" id="SM00650"/>
    </source>
</evidence>
<keyword evidence="6" id="KW-0694">RNA-binding</keyword>
<evidence type="ECO:0000256" key="2">
    <source>
        <dbReference type="ARBA" id="ARBA00022552"/>
    </source>
</evidence>
<name>A0A3B0X0D8_9ZZZZ</name>
<dbReference type="Gene3D" id="1.10.8.100">
    <property type="entry name" value="Ribosomal RNA adenine dimethylase-like, domain 2"/>
    <property type="match status" value="1"/>
</dbReference>
<dbReference type="InterPro" id="IPR011530">
    <property type="entry name" value="rRNA_adenine_dimethylase"/>
</dbReference>
<dbReference type="InterPro" id="IPR020596">
    <property type="entry name" value="rRNA_Ade_Mease_Trfase_CS"/>
</dbReference>
<feature type="domain" description="Ribosomal RNA adenine methylase transferase N-terminal" evidence="7">
    <location>
        <begin position="21"/>
        <end position="196"/>
    </location>
</feature>
<dbReference type="InterPro" id="IPR029063">
    <property type="entry name" value="SAM-dependent_MTases_sf"/>
</dbReference>
<dbReference type="Gene3D" id="3.40.50.150">
    <property type="entry name" value="Vaccinia Virus protein VP39"/>
    <property type="match status" value="1"/>
</dbReference>
<dbReference type="PANTHER" id="PTHR11727">
    <property type="entry name" value="DIMETHYLADENOSINE TRANSFERASE"/>
    <property type="match status" value="1"/>
</dbReference>
<dbReference type="FunFam" id="1.10.8.100:FF:000001">
    <property type="entry name" value="Ribosomal RNA small subunit methyltransferase A"/>
    <property type="match status" value="1"/>
</dbReference>
<dbReference type="Pfam" id="PF00398">
    <property type="entry name" value="RrnaAD"/>
    <property type="match status" value="1"/>
</dbReference>
<keyword evidence="3 8" id="KW-0489">Methyltransferase</keyword>
<sequence>MSIQHRAKKRFGQNFLSDQGIIQRIIQSINPAAGERIIEIGPGLGALTCPILEIARQIDVIELDRDIIPKLQLNCGLDQVQNNHLRIHNTDVLKFDFAGLNYDEPLRIIGNLPYNISTPIIFHLVNYSPLIQDMFFMLQKEVVQRLAAKPDTRNYSRLSVMAQYHFNVTPLFLVPATSFQPIPKVESAIVRLIPHANKPVQVDDDKAFAKLVTLAFSQRRKTLRNVLKEVCSSQQLEAIGIDPSARAQSLSLQQFADIFNSL</sequence>
<dbReference type="CDD" id="cd02440">
    <property type="entry name" value="AdoMet_MTases"/>
    <property type="match status" value="1"/>
</dbReference>
<protein>
    <submittedName>
        <fullName evidence="8">SSU rRNA (Adenine(1518)-N(6)/adenine(1519)-N(6))-dimethyltransferase</fullName>
        <ecNumber evidence="8">2.1.1.182</ecNumber>
    </submittedName>
</protein>
<dbReference type="PROSITE" id="PS51689">
    <property type="entry name" value="SAM_RNA_A_N6_MT"/>
    <property type="match status" value="1"/>
</dbReference>
<evidence type="ECO:0000256" key="5">
    <source>
        <dbReference type="ARBA" id="ARBA00022691"/>
    </source>
</evidence>
<dbReference type="GO" id="GO:0005829">
    <property type="term" value="C:cytosol"/>
    <property type="evidence" value="ECO:0007669"/>
    <property type="project" value="TreeGrafter"/>
</dbReference>
<keyword evidence="5" id="KW-0949">S-adenosyl-L-methionine</keyword>
<dbReference type="AlphaFoldDB" id="A0A3B0X0D8"/>
<evidence type="ECO:0000313" key="8">
    <source>
        <dbReference type="EMBL" id="VAW58160.1"/>
    </source>
</evidence>
<reference evidence="8" key="1">
    <citation type="submission" date="2018-06" db="EMBL/GenBank/DDBJ databases">
        <authorList>
            <person name="Zhirakovskaya E."/>
        </authorList>
    </citation>
    <scope>NUCLEOTIDE SEQUENCE</scope>
</reference>
<evidence type="ECO:0000256" key="6">
    <source>
        <dbReference type="ARBA" id="ARBA00022884"/>
    </source>
</evidence>
<keyword evidence="2" id="KW-0698">rRNA processing</keyword>
<dbReference type="GO" id="GO:0003723">
    <property type="term" value="F:RNA binding"/>
    <property type="evidence" value="ECO:0007669"/>
    <property type="project" value="UniProtKB-KW"/>
</dbReference>
<dbReference type="EMBL" id="UOFG01000022">
    <property type="protein sequence ID" value="VAW58160.1"/>
    <property type="molecule type" value="Genomic_DNA"/>
</dbReference>
<evidence type="ECO:0000256" key="1">
    <source>
        <dbReference type="ARBA" id="ARBA00022490"/>
    </source>
</evidence>
<keyword evidence="1" id="KW-0963">Cytoplasm</keyword>
<evidence type="ECO:0000256" key="3">
    <source>
        <dbReference type="ARBA" id="ARBA00022603"/>
    </source>
</evidence>
<dbReference type="GO" id="GO:0052908">
    <property type="term" value="F:16S rRNA (adenine(1518)-N(6)/adenine(1519)-N(6))-dimethyltransferase activity"/>
    <property type="evidence" value="ECO:0007669"/>
    <property type="project" value="UniProtKB-EC"/>
</dbReference>
<dbReference type="InterPro" id="IPR001737">
    <property type="entry name" value="KsgA/Erm"/>
</dbReference>
<accession>A0A3B0X0D8</accession>
<evidence type="ECO:0000256" key="4">
    <source>
        <dbReference type="ARBA" id="ARBA00022679"/>
    </source>
</evidence>